<sequence length="77" mass="8588">MCASPDDQDLSRLRADHPGHRIWRSVRSDGRLGDWVASLHDPMAGIDPTVIRSTPAELREALAEERDRAAAKRNGTR</sequence>
<dbReference type="Proteomes" id="UP000805614">
    <property type="component" value="Unassembled WGS sequence"/>
</dbReference>
<protein>
    <submittedName>
        <fullName evidence="1">Uncharacterized protein</fullName>
    </submittedName>
</protein>
<evidence type="ECO:0000313" key="2">
    <source>
        <dbReference type="Proteomes" id="UP000805614"/>
    </source>
</evidence>
<comment type="caution">
    <text evidence="1">The sequence shown here is derived from an EMBL/GenBank/DDBJ whole genome shotgun (WGS) entry which is preliminary data.</text>
</comment>
<evidence type="ECO:0000313" key="1">
    <source>
        <dbReference type="EMBL" id="MBC6464178.1"/>
    </source>
</evidence>
<gene>
    <name evidence="1" type="ORF">HKK74_01495</name>
</gene>
<dbReference type="RefSeq" id="WP_187241085.1">
    <property type="nucleotide sequence ID" value="NZ_BAAAOK010000011.1"/>
</dbReference>
<proteinExistence type="predicted"/>
<accession>A0ABR7LHM4</accession>
<reference evidence="1 2" key="1">
    <citation type="submission" date="2020-06" db="EMBL/GenBank/DDBJ databases">
        <title>Actinomadura xiongansis sp. nov., isolated from soil of Baiyangdian.</title>
        <authorList>
            <person name="Zhang X."/>
        </authorList>
    </citation>
    <scope>NUCLEOTIDE SEQUENCE [LARGE SCALE GENOMIC DNA]</scope>
    <source>
        <strain evidence="1 2">HBUM206468</strain>
    </source>
</reference>
<organism evidence="1 2">
    <name type="scientific">Actinomadura alba</name>
    <dbReference type="NCBI Taxonomy" id="406431"/>
    <lineage>
        <taxon>Bacteria</taxon>
        <taxon>Bacillati</taxon>
        <taxon>Actinomycetota</taxon>
        <taxon>Actinomycetes</taxon>
        <taxon>Streptosporangiales</taxon>
        <taxon>Thermomonosporaceae</taxon>
        <taxon>Actinomadura</taxon>
    </lineage>
</organism>
<keyword evidence="2" id="KW-1185">Reference proteome</keyword>
<name>A0ABR7LHM4_9ACTN</name>
<dbReference type="EMBL" id="JABVEC010000001">
    <property type="protein sequence ID" value="MBC6464178.1"/>
    <property type="molecule type" value="Genomic_DNA"/>
</dbReference>